<reference evidence="2 3" key="1">
    <citation type="journal article" date="2019" name="Commun. Biol.">
        <title>The bagworm genome reveals a unique fibroin gene that provides high tensile strength.</title>
        <authorList>
            <person name="Kono N."/>
            <person name="Nakamura H."/>
            <person name="Ohtoshi R."/>
            <person name="Tomita M."/>
            <person name="Numata K."/>
            <person name="Arakawa K."/>
        </authorList>
    </citation>
    <scope>NUCLEOTIDE SEQUENCE [LARGE SCALE GENOMIC DNA]</scope>
</reference>
<organism evidence="2 3">
    <name type="scientific">Eumeta variegata</name>
    <name type="common">Bagworm moth</name>
    <name type="synonym">Eumeta japonica</name>
    <dbReference type="NCBI Taxonomy" id="151549"/>
    <lineage>
        <taxon>Eukaryota</taxon>
        <taxon>Metazoa</taxon>
        <taxon>Ecdysozoa</taxon>
        <taxon>Arthropoda</taxon>
        <taxon>Hexapoda</taxon>
        <taxon>Insecta</taxon>
        <taxon>Pterygota</taxon>
        <taxon>Neoptera</taxon>
        <taxon>Endopterygota</taxon>
        <taxon>Lepidoptera</taxon>
        <taxon>Glossata</taxon>
        <taxon>Ditrysia</taxon>
        <taxon>Tineoidea</taxon>
        <taxon>Psychidae</taxon>
        <taxon>Oiketicinae</taxon>
        <taxon>Eumeta</taxon>
    </lineage>
</organism>
<accession>A0A4C1YI76</accession>
<evidence type="ECO:0000313" key="2">
    <source>
        <dbReference type="EMBL" id="GBP74983.1"/>
    </source>
</evidence>
<evidence type="ECO:0000259" key="1">
    <source>
        <dbReference type="Pfam" id="PF10545"/>
    </source>
</evidence>
<gene>
    <name evidence="2" type="ORF">EVAR_56274_1</name>
</gene>
<dbReference type="AlphaFoldDB" id="A0A4C1YI76"/>
<dbReference type="Proteomes" id="UP000299102">
    <property type="component" value="Unassembled WGS sequence"/>
</dbReference>
<dbReference type="EMBL" id="BGZK01001231">
    <property type="protein sequence ID" value="GBP74983.1"/>
    <property type="molecule type" value="Genomic_DNA"/>
</dbReference>
<proteinExistence type="predicted"/>
<feature type="domain" description="MADF" evidence="1">
    <location>
        <begin position="61"/>
        <end position="99"/>
    </location>
</feature>
<keyword evidence="3" id="KW-1185">Reference proteome</keyword>
<dbReference type="OrthoDB" id="6515516at2759"/>
<evidence type="ECO:0000313" key="3">
    <source>
        <dbReference type="Proteomes" id="UP000299102"/>
    </source>
</evidence>
<dbReference type="Pfam" id="PF10545">
    <property type="entry name" value="MADF_DNA_bdg"/>
    <property type="match status" value="1"/>
</dbReference>
<sequence length="252" mass="28864">MKLLVKSERKSDSRSEDCLRNLSRGRNRNWIKIRISSGDGLRNRAGVEFELGMRKVVRTGKWKKLRDSHREALRRRKVKVGSSDGCMRPWKYEKQMSFLLPLMGLRSHSLTEEMTSVNFPEASVNFPEVSELESEVSEASQIDEQADAATDQREAYANSKAFFKMIRERESRQAAVDSSRMQHRDPLDDLFSSLCAKTKALPKYLQLRVQREIFTSVSRAEEEAMLNEDSNIFIASHHPKSSPAHSLATDSP</sequence>
<dbReference type="InterPro" id="IPR006578">
    <property type="entry name" value="MADF-dom"/>
</dbReference>
<protein>
    <recommendedName>
        <fullName evidence="1">MADF domain-containing protein</fullName>
    </recommendedName>
</protein>
<comment type="caution">
    <text evidence="2">The sequence shown here is derived from an EMBL/GenBank/DDBJ whole genome shotgun (WGS) entry which is preliminary data.</text>
</comment>
<name>A0A4C1YI76_EUMVA</name>